<sequence>MSNALPARDQSMDEILASIRRIIETGDERLGRNSAAVGNAVRAVAAAPVESGFEDEADARPQRDAKADDIAQARRRAEQLATVGEQPVHDDASASSAVTEASRVSANAPRAIRRQATGMEAEMPEWPQAIAANDRYVEVAAEMFVEEFDEKGFADELLRGAVVGEEFPDESVEAAAPIDAEDLDAEAPPAQLLANLDEEPELQAPKAAAPLDREIEAAHALISRESGERVAASFSELAAAIRDEHLRDADQVVREVVRPMLQEWLDENLPRLVESLVREEIERIARGNVR</sequence>
<evidence type="ECO:0000256" key="1">
    <source>
        <dbReference type="SAM" id="MobiDB-lite"/>
    </source>
</evidence>
<dbReference type="InterPro" id="IPR019632">
    <property type="entry name" value="DUF2497"/>
</dbReference>
<comment type="caution">
    <text evidence="2">The sequence shown here is derived from an EMBL/GenBank/DDBJ whole genome shotgun (WGS) entry which is preliminary data.</text>
</comment>
<name>A0A9X1T542_9HYPH</name>
<protein>
    <submittedName>
        <fullName evidence="2">DUF2497 domain-containing protein</fullName>
    </submittedName>
</protein>
<gene>
    <name evidence="2" type="ORF">LZD57_07515</name>
</gene>
<reference evidence="2" key="1">
    <citation type="submission" date="2022-01" db="EMBL/GenBank/DDBJ databases">
        <title>Jiella avicenniae sp. nov., a novel endophytic bacterium isolated from bark of Avicennia marina.</title>
        <authorList>
            <person name="Tuo L."/>
        </authorList>
    </citation>
    <scope>NUCLEOTIDE SEQUENCE</scope>
    <source>
        <strain evidence="2">CBK1P-4</strain>
    </source>
</reference>
<evidence type="ECO:0000313" key="2">
    <source>
        <dbReference type="EMBL" id="MCE7027835.1"/>
    </source>
</evidence>
<dbReference type="Proteomes" id="UP001139035">
    <property type="component" value="Unassembled WGS sequence"/>
</dbReference>
<keyword evidence="3" id="KW-1185">Reference proteome</keyword>
<feature type="region of interest" description="Disordered" evidence="1">
    <location>
        <begin position="81"/>
        <end position="106"/>
    </location>
</feature>
<accession>A0A9X1T542</accession>
<dbReference type="EMBL" id="JAJUWU010000006">
    <property type="protein sequence ID" value="MCE7027835.1"/>
    <property type="molecule type" value="Genomic_DNA"/>
</dbReference>
<evidence type="ECO:0000313" key="3">
    <source>
        <dbReference type="Proteomes" id="UP001139035"/>
    </source>
</evidence>
<proteinExistence type="predicted"/>
<dbReference type="RefSeq" id="WP_233718987.1">
    <property type="nucleotide sequence ID" value="NZ_JAJUWU010000006.1"/>
</dbReference>
<dbReference type="Pfam" id="PF10691">
    <property type="entry name" value="DUF2497"/>
    <property type="match status" value="1"/>
</dbReference>
<feature type="compositionally biased region" description="Polar residues" evidence="1">
    <location>
        <begin position="93"/>
        <end position="105"/>
    </location>
</feature>
<organism evidence="2 3">
    <name type="scientific">Jiella avicenniae</name>
    <dbReference type="NCBI Taxonomy" id="2907202"/>
    <lineage>
        <taxon>Bacteria</taxon>
        <taxon>Pseudomonadati</taxon>
        <taxon>Pseudomonadota</taxon>
        <taxon>Alphaproteobacteria</taxon>
        <taxon>Hyphomicrobiales</taxon>
        <taxon>Aurantimonadaceae</taxon>
        <taxon>Jiella</taxon>
    </lineage>
</organism>
<dbReference type="AlphaFoldDB" id="A0A9X1T542"/>